<dbReference type="InterPro" id="IPR011013">
    <property type="entry name" value="Gal_mutarotase_sf_dom"/>
</dbReference>
<proteinExistence type="predicted"/>
<reference evidence="1 2" key="1">
    <citation type="journal article" date="2023" name="Microbiol. Spectr.">
        <title>Symbiosis of Carpenter Bees with Uncharacterized Lactic Acid Bacteria Showing NAD Auxotrophy.</title>
        <authorList>
            <person name="Kawasaki S."/>
            <person name="Ozawa K."/>
            <person name="Mori T."/>
            <person name="Yamamoto A."/>
            <person name="Ito M."/>
            <person name="Ohkuma M."/>
            <person name="Sakamoto M."/>
            <person name="Matsutani M."/>
        </authorList>
    </citation>
    <scope>NUCLEOTIDE SEQUENCE [LARGE SCALE GENOMIC DNA]</scope>
    <source>
        <strain evidence="1 2">Kim32-2</strain>
    </source>
</reference>
<name>A0ABM8BIU8_9LACO</name>
<dbReference type="InterPro" id="IPR014718">
    <property type="entry name" value="GH-type_carb-bd"/>
</dbReference>
<dbReference type="Proteomes" id="UP001321741">
    <property type="component" value="Chromosome"/>
</dbReference>
<evidence type="ECO:0000313" key="1">
    <source>
        <dbReference type="EMBL" id="BDR61034.1"/>
    </source>
</evidence>
<dbReference type="EMBL" id="AP026803">
    <property type="protein sequence ID" value="BDR61034.1"/>
    <property type="molecule type" value="Genomic_DNA"/>
</dbReference>
<dbReference type="RefSeq" id="WP_317637270.1">
    <property type="nucleotide sequence ID" value="NZ_AP026803.1"/>
</dbReference>
<gene>
    <name evidence="1" type="ORF">KIM322_12950</name>
</gene>
<accession>A0ABM8BIU8</accession>
<dbReference type="SUPFAM" id="SSF74650">
    <property type="entry name" value="Galactose mutarotase-like"/>
    <property type="match status" value="1"/>
</dbReference>
<dbReference type="InterPro" id="IPR008183">
    <property type="entry name" value="Aldose_1/G6P_1-epimerase"/>
</dbReference>
<sequence length="187" mass="21249">MQTIENSVLRVAVDEKGGQVLNLVNQNNQIDYLRDQDTRKNLEVAFKGADRSENWAQLLPWTVIDKGDAQVSLALIDDNDSYQKFPYHFEAILTYLLEGNRVELKCYLKNNSHKDMPFSFAFTLPVFAGWSITERVNELELTRDEITLKAEATNFELLAQNEQIIAANDSTLKSDASVEFKLALTVS</sequence>
<keyword evidence="2" id="KW-1185">Reference proteome</keyword>
<dbReference type="Pfam" id="PF01263">
    <property type="entry name" value="Aldose_epim"/>
    <property type="match status" value="1"/>
</dbReference>
<evidence type="ECO:0000313" key="2">
    <source>
        <dbReference type="Proteomes" id="UP001321741"/>
    </source>
</evidence>
<dbReference type="Gene3D" id="2.70.98.10">
    <property type="match status" value="1"/>
</dbReference>
<organism evidence="1 2">
    <name type="scientific">Lactobacillus xylocopicola</name>
    <dbReference type="NCBI Taxonomy" id="2976676"/>
    <lineage>
        <taxon>Bacteria</taxon>
        <taxon>Bacillati</taxon>
        <taxon>Bacillota</taxon>
        <taxon>Bacilli</taxon>
        <taxon>Lactobacillales</taxon>
        <taxon>Lactobacillaceae</taxon>
        <taxon>Lactobacillus</taxon>
    </lineage>
</organism>
<protein>
    <submittedName>
        <fullName evidence="1">Aldose 1-epimerase</fullName>
    </submittedName>
</protein>